<gene>
    <name evidence="2 4" type="ORF">BDZ99DRAFT_513932</name>
</gene>
<accession>A0A6A6ZBV7</accession>
<evidence type="ECO:0000313" key="3">
    <source>
        <dbReference type="Proteomes" id="UP000504636"/>
    </source>
</evidence>
<feature type="compositionally biased region" description="Low complexity" evidence="1">
    <location>
        <begin position="444"/>
        <end position="469"/>
    </location>
</feature>
<dbReference type="RefSeq" id="XP_033584671.1">
    <property type="nucleotide sequence ID" value="XM_033724764.1"/>
</dbReference>
<feature type="compositionally biased region" description="Polar residues" evidence="1">
    <location>
        <begin position="1"/>
        <end position="18"/>
    </location>
</feature>
<dbReference type="EMBL" id="MU003692">
    <property type="protein sequence ID" value="KAF2817707.1"/>
    <property type="molecule type" value="Genomic_DNA"/>
</dbReference>
<keyword evidence="3" id="KW-1185">Reference proteome</keyword>
<evidence type="ECO:0000256" key="1">
    <source>
        <dbReference type="SAM" id="MobiDB-lite"/>
    </source>
</evidence>
<feature type="compositionally biased region" description="Basic and acidic residues" evidence="1">
    <location>
        <begin position="539"/>
        <end position="551"/>
    </location>
</feature>
<sequence length="591" mass="64407">MARPQTRSSELEPSSTDPPQDVVLHDAGDMAPEFIEDVQESERQPTPTPSDPLGLRDTDRIPKGTSLSQDFAAEADEEDAQEGERQPTPTLSDIFGLQERKRPPTPIPGDYQDPLQFATEADGEDGGAALDRAPLNSSIIPLHLMESTQPRGRQWTLGEYIKRVSQGSKRPLSNVISNASPEERAVKRFRSKAELEAPAMEQPDGPTTEQPDYPTMEQADDPTTEQADDPAMEQPDDLAMEQPDDQPPSKEGLKAPAMERSGNQPPSDKTFTRPHLSRRPPDVNAAEMASTRLVEYARSGSSELPSSDKFPSRSAVQMTVRRLDAIENEARQSNFKGDRAIAVQSFLEGIECALSEWRMGFKSSRVATRPATPDSPLVSDDYVASLEKRHRELIDEMEEAKSNALGALDSEALERLKSNASERMKKSNDLQRGISRPQTAWGPANSSRPSSDLASPPSSLGSSLFAPSSTPQTAESPPPLIQNSDWSQGPPRHPLFTPSEVLGFLPADDPLVVALRNKPPDEEFYLNRWTVQEGATSRRGWDVPTPERRPEVMALESKSNPISIDRSGGGPGGAGYPPPPAGYGGGGEDLV</sequence>
<dbReference type="OrthoDB" id="10634710at2759"/>
<dbReference type="Proteomes" id="UP000504636">
    <property type="component" value="Unplaced"/>
</dbReference>
<feature type="region of interest" description="Disordered" evidence="1">
    <location>
        <begin position="163"/>
        <end position="315"/>
    </location>
</feature>
<feature type="region of interest" description="Disordered" evidence="1">
    <location>
        <begin position="1"/>
        <end position="114"/>
    </location>
</feature>
<organism evidence="2">
    <name type="scientific">Mytilinidion resinicola</name>
    <dbReference type="NCBI Taxonomy" id="574789"/>
    <lineage>
        <taxon>Eukaryota</taxon>
        <taxon>Fungi</taxon>
        <taxon>Dikarya</taxon>
        <taxon>Ascomycota</taxon>
        <taxon>Pezizomycotina</taxon>
        <taxon>Dothideomycetes</taxon>
        <taxon>Pleosporomycetidae</taxon>
        <taxon>Mytilinidiales</taxon>
        <taxon>Mytilinidiaceae</taxon>
        <taxon>Mytilinidion</taxon>
    </lineage>
</organism>
<dbReference type="AlphaFoldDB" id="A0A6A6ZBV7"/>
<evidence type="ECO:0000313" key="2">
    <source>
        <dbReference type="EMBL" id="KAF2817707.1"/>
    </source>
</evidence>
<reference evidence="4" key="2">
    <citation type="submission" date="2020-04" db="EMBL/GenBank/DDBJ databases">
        <authorList>
            <consortium name="NCBI Genome Project"/>
        </authorList>
    </citation>
    <scope>NUCLEOTIDE SEQUENCE</scope>
    <source>
        <strain evidence="4">CBS 304.34</strain>
    </source>
</reference>
<evidence type="ECO:0000313" key="4">
    <source>
        <dbReference type="RefSeq" id="XP_033584671.1"/>
    </source>
</evidence>
<feature type="compositionally biased region" description="Basic and acidic residues" evidence="1">
    <location>
        <begin position="181"/>
        <end position="195"/>
    </location>
</feature>
<feature type="region of interest" description="Disordered" evidence="1">
    <location>
        <begin position="535"/>
        <end position="591"/>
    </location>
</feature>
<feature type="region of interest" description="Disordered" evidence="1">
    <location>
        <begin position="416"/>
        <end position="500"/>
    </location>
</feature>
<feature type="compositionally biased region" description="Basic and acidic residues" evidence="1">
    <location>
        <begin position="416"/>
        <end position="429"/>
    </location>
</feature>
<proteinExistence type="predicted"/>
<protein>
    <submittedName>
        <fullName evidence="2 4">Uncharacterized protein</fullName>
    </submittedName>
</protein>
<name>A0A6A6ZBV7_9PEZI</name>
<feature type="compositionally biased region" description="Acidic residues" evidence="1">
    <location>
        <begin position="218"/>
        <end position="244"/>
    </location>
</feature>
<dbReference type="GeneID" id="54465657"/>
<feature type="compositionally biased region" description="Polar residues" evidence="1">
    <location>
        <begin position="470"/>
        <end position="487"/>
    </location>
</feature>
<reference evidence="4" key="3">
    <citation type="submission" date="2025-04" db="UniProtKB">
        <authorList>
            <consortium name="RefSeq"/>
        </authorList>
    </citation>
    <scope>IDENTIFICATION</scope>
    <source>
        <strain evidence="4">CBS 304.34</strain>
    </source>
</reference>
<reference evidence="2 4" key="1">
    <citation type="journal article" date="2020" name="Stud. Mycol.">
        <title>101 Dothideomycetes genomes: a test case for predicting lifestyles and emergence of pathogens.</title>
        <authorList>
            <person name="Haridas S."/>
            <person name="Albert R."/>
            <person name="Binder M."/>
            <person name="Bloem J."/>
            <person name="Labutti K."/>
            <person name="Salamov A."/>
            <person name="Andreopoulos B."/>
            <person name="Baker S."/>
            <person name="Barry K."/>
            <person name="Bills G."/>
            <person name="Bluhm B."/>
            <person name="Cannon C."/>
            <person name="Castanera R."/>
            <person name="Culley D."/>
            <person name="Daum C."/>
            <person name="Ezra D."/>
            <person name="Gonzalez J."/>
            <person name="Henrissat B."/>
            <person name="Kuo A."/>
            <person name="Liang C."/>
            <person name="Lipzen A."/>
            <person name="Lutzoni F."/>
            <person name="Magnuson J."/>
            <person name="Mondo S."/>
            <person name="Nolan M."/>
            <person name="Ohm R."/>
            <person name="Pangilinan J."/>
            <person name="Park H.-J."/>
            <person name="Ramirez L."/>
            <person name="Alfaro M."/>
            <person name="Sun H."/>
            <person name="Tritt A."/>
            <person name="Yoshinaga Y."/>
            <person name="Zwiers L.-H."/>
            <person name="Turgeon B."/>
            <person name="Goodwin S."/>
            <person name="Spatafora J."/>
            <person name="Crous P."/>
            <person name="Grigoriev I."/>
        </authorList>
    </citation>
    <scope>NUCLEOTIDE SEQUENCE</scope>
    <source>
        <strain evidence="2 4">CBS 304.34</strain>
    </source>
</reference>
<feature type="compositionally biased region" description="Gly residues" evidence="1">
    <location>
        <begin position="582"/>
        <end position="591"/>
    </location>
</feature>